<sequence length="38" mass="4672">MPPSFKNRTFVCHMLNYTNIYSVCQLYKITIDRYRKIL</sequence>
<organism evidence="1">
    <name type="scientific">Podoviridae sp. ctUYJ6</name>
    <dbReference type="NCBI Taxonomy" id="2827737"/>
    <lineage>
        <taxon>Viruses</taxon>
        <taxon>Duplodnaviria</taxon>
        <taxon>Heunggongvirae</taxon>
        <taxon>Uroviricota</taxon>
        <taxon>Caudoviricetes</taxon>
    </lineage>
</organism>
<protein>
    <submittedName>
        <fullName evidence="1">Uncharacterized protein</fullName>
    </submittedName>
</protein>
<proteinExistence type="predicted"/>
<accession>A0A8S5SBR7</accession>
<name>A0A8S5SBR7_9CAUD</name>
<reference evidence="1" key="1">
    <citation type="journal article" date="2021" name="Proc. Natl. Acad. Sci. U.S.A.">
        <title>A Catalog of Tens of Thousands of Viruses from Human Metagenomes Reveals Hidden Associations with Chronic Diseases.</title>
        <authorList>
            <person name="Tisza M.J."/>
            <person name="Buck C.B."/>
        </authorList>
    </citation>
    <scope>NUCLEOTIDE SEQUENCE</scope>
    <source>
        <strain evidence="1">CtUYJ6</strain>
    </source>
</reference>
<dbReference type="EMBL" id="BK032567">
    <property type="protein sequence ID" value="DAF48377.1"/>
    <property type="molecule type" value="Genomic_DNA"/>
</dbReference>
<evidence type="ECO:0000313" key="1">
    <source>
        <dbReference type="EMBL" id="DAF48377.1"/>
    </source>
</evidence>